<dbReference type="Proteomes" id="UP000694620">
    <property type="component" value="Chromosome 10"/>
</dbReference>
<feature type="compositionally biased region" description="Basic and acidic residues" evidence="1">
    <location>
        <begin position="360"/>
        <end position="376"/>
    </location>
</feature>
<feature type="compositionally biased region" description="Basic and acidic residues" evidence="1">
    <location>
        <begin position="571"/>
        <end position="591"/>
    </location>
</feature>
<proteinExistence type="predicted"/>
<feature type="region of interest" description="Disordered" evidence="1">
    <location>
        <begin position="536"/>
        <end position="632"/>
    </location>
</feature>
<feature type="compositionally biased region" description="Low complexity" evidence="1">
    <location>
        <begin position="110"/>
        <end position="123"/>
    </location>
</feature>
<dbReference type="PANTHER" id="PTHR15016">
    <property type="entry name" value="BREAST CARCINOMA-AMPLIFIED SEQUENCE 1"/>
    <property type="match status" value="1"/>
</dbReference>
<feature type="compositionally biased region" description="Polar residues" evidence="1">
    <location>
        <begin position="95"/>
        <end position="109"/>
    </location>
</feature>
<name>A0A8C4SHC5_ERPCA</name>
<feature type="region of interest" description="Disordered" evidence="1">
    <location>
        <begin position="294"/>
        <end position="519"/>
    </location>
</feature>
<evidence type="ECO:0000313" key="2">
    <source>
        <dbReference type="Ensembl" id="ENSECRP00000017011.1"/>
    </source>
</evidence>
<feature type="compositionally biased region" description="Basic and acidic residues" evidence="1">
    <location>
        <begin position="151"/>
        <end position="168"/>
    </location>
</feature>
<feature type="compositionally biased region" description="Basic and acidic residues" evidence="1">
    <location>
        <begin position="176"/>
        <end position="187"/>
    </location>
</feature>
<feature type="compositionally biased region" description="Polar residues" evidence="1">
    <location>
        <begin position="1"/>
        <end position="11"/>
    </location>
</feature>
<feature type="compositionally biased region" description="Polar residues" evidence="1">
    <location>
        <begin position="55"/>
        <end position="75"/>
    </location>
</feature>
<accession>A0A8C4SHC5</accession>
<feature type="compositionally biased region" description="Basic and acidic residues" evidence="1">
    <location>
        <begin position="505"/>
        <end position="517"/>
    </location>
</feature>
<reference evidence="2" key="1">
    <citation type="submission" date="2021-06" db="EMBL/GenBank/DDBJ databases">
        <authorList>
            <consortium name="Wellcome Sanger Institute Data Sharing"/>
        </authorList>
    </citation>
    <scope>NUCLEOTIDE SEQUENCE [LARGE SCALE GENOMIC DNA]</scope>
</reference>
<gene>
    <name evidence="2" type="primary">BCAS1</name>
</gene>
<dbReference type="AlphaFoldDB" id="A0A8C4SHC5"/>
<feature type="compositionally biased region" description="Basic and acidic residues" evidence="1">
    <location>
        <begin position="301"/>
        <end position="338"/>
    </location>
</feature>
<keyword evidence="3" id="KW-1185">Reference proteome</keyword>
<organism evidence="2 3">
    <name type="scientific">Erpetoichthys calabaricus</name>
    <name type="common">Rope fish</name>
    <name type="synonym">Calamoichthys calabaricus</name>
    <dbReference type="NCBI Taxonomy" id="27687"/>
    <lineage>
        <taxon>Eukaryota</taxon>
        <taxon>Metazoa</taxon>
        <taxon>Chordata</taxon>
        <taxon>Craniata</taxon>
        <taxon>Vertebrata</taxon>
        <taxon>Euteleostomi</taxon>
        <taxon>Actinopterygii</taxon>
        <taxon>Polypteriformes</taxon>
        <taxon>Polypteridae</taxon>
        <taxon>Erpetoichthys</taxon>
    </lineage>
</organism>
<evidence type="ECO:0000313" key="3">
    <source>
        <dbReference type="Proteomes" id="UP000694620"/>
    </source>
</evidence>
<sequence>MGNEASSPETSEASDAEDNTYDGKLMPEDFQNDGPDVQPVHVTDGNCVQSKADVQLNTEAPSSRQTMEISTSTGLQEDKAGKDANNAPPAAKSLFSMSFSRSVPSRTEPSSVVDSSSVASISSPENRTANRYTAEKTVTFQTSNPGQQSVPKEERRAGEATQSEERSEAPQTGPRVEPKASQKEKSFFDNFFKSSVSETETGKPDDKINLEQSPVNHTCLPAQEELVAQVSNVQHASSADNNNLSVKLGNSTNKAAGSAAVPPINAELRSGAEGSIKEEAPAEDSSVMNFFKTFVSPSKTSKSDNEALETSKEKKRVEVSAEATTKPEKEQKPTKIEKAQGIQSNTQRSGKPEAMSESAAVKEPDVPAKQKGDKEPTPSPFIKLFRQKSSKDGSQTDDTRSNGTQEVDAAPSSVQEASKVENKNVEVLPKQKGTLVDPPKETPNELESPVKQKPAKESSPNPFSKLFKQKTMQEVSETQDTKDQVDSPQVEVQIPSILSQPVESKTPEAKPAEETKPAKSTFVSFFKQLTVKEEEPVANSLQANEKDSPVTTLDPKNKSEAKEMPAPLSTVKEEDKSLQEMKKKNGRKEDVLEAPSPTEEVMKETPKRLEKRPSIGGFFKGLGSKRMSDAEVQTDPVSILPLEKAK</sequence>
<dbReference type="RefSeq" id="XP_028667751.1">
    <property type="nucleotide sequence ID" value="XM_028811918.2"/>
</dbReference>
<feature type="compositionally biased region" description="Basic and acidic residues" evidence="1">
    <location>
        <begin position="600"/>
        <end position="613"/>
    </location>
</feature>
<evidence type="ECO:0000256" key="1">
    <source>
        <dbReference type="SAM" id="MobiDB-lite"/>
    </source>
</evidence>
<reference evidence="2" key="2">
    <citation type="submission" date="2025-08" db="UniProtKB">
        <authorList>
            <consortium name="Ensembl"/>
        </authorList>
    </citation>
    <scope>IDENTIFICATION</scope>
</reference>
<feature type="compositionally biased region" description="Basic and acidic residues" evidence="1">
    <location>
        <begin position="200"/>
        <end position="209"/>
    </location>
</feature>
<feature type="compositionally biased region" description="Basic and acidic residues" evidence="1">
    <location>
        <begin position="438"/>
        <end position="456"/>
    </location>
</feature>
<dbReference type="GO" id="GO:0042552">
    <property type="term" value="P:myelination"/>
    <property type="evidence" value="ECO:0007669"/>
    <property type="project" value="TreeGrafter"/>
</dbReference>
<reference evidence="2" key="3">
    <citation type="submission" date="2025-09" db="UniProtKB">
        <authorList>
            <consortium name="Ensembl"/>
        </authorList>
    </citation>
    <scope>IDENTIFICATION</scope>
</reference>
<feature type="compositionally biased region" description="Polar residues" evidence="1">
    <location>
        <begin position="124"/>
        <end position="150"/>
    </location>
</feature>
<dbReference type="GeneID" id="114659431"/>
<protein>
    <submittedName>
        <fullName evidence="2">Brain enriched myelin associated protein 1</fullName>
    </submittedName>
</protein>
<dbReference type="Ensembl" id="ENSECRT00000017330.1">
    <property type="protein sequence ID" value="ENSECRP00000017011.1"/>
    <property type="gene ID" value="ENSECRG00000011313.1"/>
</dbReference>
<dbReference type="GeneTree" id="ENSGT00390000003167"/>
<dbReference type="PANTHER" id="PTHR15016:SF6">
    <property type="entry name" value="BREAST CARCINOMA-AMPLIFIED SEQUENCE 1"/>
    <property type="match status" value="1"/>
</dbReference>
<dbReference type="OrthoDB" id="8962384at2759"/>
<dbReference type="InterPro" id="IPR026115">
    <property type="entry name" value="NABC1"/>
</dbReference>
<feature type="region of interest" description="Disordered" evidence="1">
    <location>
        <begin position="1"/>
        <end position="212"/>
    </location>
</feature>